<organism evidence="2 3">
    <name type="scientific">Bionectria ochroleuca</name>
    <name type="common">Gliocladium roseum</name>
    <dbReference type="NCBI Taxonomy" id="29856"/>
    <lineage>
        <taxon>Eukaryota</taxon>
        <taxon>Fungi</taxon>
        <taxon>Dikarya</taxon>
        <taxon>Ascomycota</taxon>
        <taxon>Pezizomycotina</taxon>
        <taxon>Sordariomycetes</taxon>
        <taxon>Hypocreomycetidae</taxon>
        <taxon>Hypocreales</taxon>
        <taxon>Bionectriaceae</taxon>
        <taxon>Clonostachys</taxon>
    </lineage>
</organism>
<feature type="compositionally biased region" description="Polar residues" evidence="1">
    <location>
        <begin position="45"/>
        <end position="71"/>
    </location>
</feature>
<feature type="compositionally biased region" description="Polar residues" evidence="1">
    <location>
        <begin position="15"/>
        <end position="24"/>
    </location>
</feature>
<gene>
    <name evidence="2" type="ORF">IM811_013504</name>
</gene>
<evidence type="ECO:0000313" key="2">
    <source>
        <dbReference type="EMBL" id="KAF9751710.1"/>
    </source>
</evidence>
<dbReference type="AlphaFoldDB" id="A0A8H7N9M6"/>
<proteinExistence type="predicted"/>
<accession>A0A8H7N9M6</accession>
<feature type="region of interest" description="Disordered" evidence="1">
    <location>
        <begin position="388"/>
        <end position="410"/>
    </location>
</feature>
<evidence type="ECO:0000313" key="3">
    <source>
        <dbReference type="Proteomes" id="UP000616885"/>
    </source>
</evidence>
<dbReference type="EMBL" id="JADCTT010000005">
    <property type="protein sequence ID" value="KAF9751710.1"/>
    <property type="molecule type" value="Genomic_DNA"/>
</dbReference>
<dbReference type="Proteomes" id="UP000616885">
    <property type="component" value="Unassembled WGS sequence"/>
</dbReference>
<reference evidence="2" key="1">
    <citation type="submission" date="2020-10" db="EMBL/GenBank/DDBJ databases">
        <title>High-Quality Genome Resource of Clonostachys rosea strain S41 by Oxford Nanopore Long-Read Sequencing.</title>
        <authorList>
            <person name="Wang H."/>
        </authorList>
    </citation>
    <scope>NUCLEOTIDE SEQUENCE</scope>
    <source>
        <strain evidence="2">S41</strain>
    </source>
</reference>
<feature type="compositionally biased region" description="Basic and acidic residues" evidence="1">
    <location>
        <begin position="388"/>
        <end position="403"/>
    </location>
</feature>
<comment type="caution">
    <text evidence="2">The sequence shown here is derived from an EMBL/GenBank/DDBJ whole genome shotgun (WGS) entry which is preliminary data.</text>
</comment>
<evidence type="ECO:0000256" key="1">
    <source>
        <dbReference type="SAM" id="MobiDB-lite"/>
    </source>
</evidence>
<feature type="region of interest" description="Disordered" evidence="1">
    <location>
        <begin position="1"/>
        <end position="182"/>
    </location>
</feature>
<feature type="compositionally biased region" description="Polar residues" evidence="1">
    <location>
        <begin position="109"/>
        <end position="122"/>
    </location>
</feature>
<protein>
    <submittedName>
        <fullName evidence="2">Uncharacterized protein</fullName>
    </submittedName>
</protein>
<name>A0A8H7N9M6_BIOOC</name>
<sequence length="432" mass="47504">MAKAEGQPNGAESPAPTNKTTASPPGQMVVETDDFGLPIRRIVSRTVSQDHGSSGTEEASGQTTAGPQSKKQNGEGKKGKTVSTVTETAEVVEDGGSSGKEAKADQPADGSTSKTNNKQADTTVVAKRDSVSFAEKRRSSLMGGKKKGHAHKASVVSIASNNDHGVSEHSHQQLSTQKEDEKDDAIETWQEMPSYARYDMYDDNDKLIAREHDEANDDDVYGYGNLGGAGKGYTRVQMDEDAESANSIDDNTQYLFGEGYKGTAMAVEDEEEARDAVSQMQATKDLLTEGQRIAYVGIVRLEIVKQLRDLKRIEHIDSSKKVKKEIMHAHEAMAMWGQKMMLRLYAHMDINEAEQVMIEQLAEHGVITADLTPTLMANARVRNPMADAMKEEETEETKGEETTNGKGKRPRHHLILKVRAAHRRQTTMMRRV</sequence>
<feature type="compositionally biased region" description="Basic and acidic residues" evidence="1">
    <location>
        <begin position="126"/>
        <end position="138"/>
    </location>
</feature>